<evidence type="ECO:0000313" key="1">
    <source>
        <dbReference type="EMBL" id="VDO82179.1"/>
    </source>
</evidence>
<organism evidence="3">
    <name type="scientific">Soboliphyme baturini</name>
    <dbReference type="NCBI Taxonomy" id="241478"/>
    <lineage>
        <taxon>Eukaryota</taxon>
        <taxon>Metazoa</taxon>
        <taxon>Ecdysozoa</taxon>
        <taxon>Nematoda</taxon>
        <taxon>Enoplea</taxon>
        <taxon>Dorylaimia</taxon>
        <taxon>Dioctophymatida</taxon>
        <taxon>Dioctophymatoidea</taxon>
        <taxon>Soboliphymatidae</taxon>
        <taxon>Soboliphyme</taxon>
    </lineage>
</organism>
<protein>
    <submittedName>
        <fullName evidence="3">DUF3859 domain-containing protein</fullName>
    </submittedName>
</protein>
<dbReference type="AlphaFoldDB" id="A0A183I9L5"/>
<gene>
    <name evidence="1" type="ORF">SBAD_LOCUS309</name>
</gene>
<name>A0A183I9L5_9BILA</name>
<evidence type="ECO:0000313" key="2">
    <source>
        <dbReference type="Proteomes" id="UP000270296"/>
    </source>
</evidence>
<dbReference type="EMBL" id="UZAM01000639">
    <property type="protein sequence ID" value="VDO82179.1"/>
    <property type="molecule type" value="Genomic_DNA"/>
</dbReference>
<dbReference type="WBParaSite" id="SBAD_0000032701-mRNA-1">
    <property type="protein sequence ID" value="SBAD_0000032701-mRNA-1"/>
    <property type="gene ID" value="SBAD_0000032701"/>
</dbReference>
<reference evidence="1 2" key="2">
    <citation type="submission" date="2018-11" db="EMBL/GenBank/DDBJ databases">
        <authorList>
            <consortium name="Pathogen Informatics"/>
        </authorList>
    </citation>
    <scope>NUCLEOTIDE SEQUENCE [LARGE SCALE GENOMIC DNA]</scope>
</reference>
<dbReference type="Proteomes" id="UP000270296">
    <property type="component" value="Unassembled WGS sequence"/>
</dbReference>
<evidence type="ECO:0000313" key="3">
    <source>
        <dbReference type="WBParaSite" id="SBAD_0000032701-mRNA-1"/>
    </source>
</evidence>
<reference evidence="3" key="1">
    <citation type="submission" date="2016-06" db="UniProtKB">
        <authorList>
            <consortium name="WormBaseParasite"/>
        </authorList>
    </citation>
    <scope>IDENTIFICATION</scope>
</reference>
<keyword evidence="2" id="KW-1185">Reference proteome</keyword>
<sequence>MTFTYDQPYEGFLMTVDVYDVNWYDGERLQIDRIVIGFGPSDLKGEISINHMRAKSNVIK</sequence>
<proteinExistence type="predicted"/>
<accession>A0A183I9L5</accession>